<keyword evidence="2" id="KW-1185">Reference proteome</keyword>
<evidence type="ECO:0000313" key="2">
    <source>
        <dbReference type="Proteomes" id="UP000664859"/>
    </source>
</evidence>
<gene>
    <name evidence="1" type="ORF">JKP88DRAFT_274005</name>
</gene>
<dbReference type="EMBL" id="JAFCMP010000525">
    <property type="protein sequence ID" value="KAG5177365.1"/>
    <property type="molecule type" value="Genomic_DNA"/>
</dbReference>
<protein>
    <submittedName>
        <fullName evidence="1">Uncharacterized protein</fullName>
    </submittedName>
</protein>
<name>A0A835YPM1_9STRA</name>
<evidence type="ECO:0000313" key="1">
    <source>
        <dbReference type="EMBL" id="KAG5177365.1"/>
    </source>
</evidence>
<reference evidence="1" key="1">
    <citation type="submission" date="2021-02" db="EMBL/GenBank/DDBJ databases">
        <title>First Annotated Genome of the Yellow-green Alga Tribonema minus.</title>
        <authorList>
            <person name="Mahan K.M."/>
        </authorList>
    </citation>
    <scope>NUCLEOTIDE SEQUENCE</scope>
    <source>
        <strain evidence="1">UTEX B ZZ1240</strain>
    </source>
</reference>
<proteinExistence type="predicted"/>
<sequence>MPLEVNSIVRVKGLEKCPQLNGREGFIFAALNENGRFGVMLFNQRVDDMSYTVHDARKDLRKLIRPHNLEELESSKALVVTPTAAGSVTLEPFEFDCKLGDMDMDAEMACIRRKLGWTEVTSCNQTSYSKNCSYPDIFYYHDGSKKQALPNPIARLQHRDPKSVRGPVVVVRAEPPRVRDSFGTATHTIISGLSQDTSLWTPRLGHKEVLDTLAFFTTTTFPEVDKIRAMKRMGVCGAAAASMPHFFF</sequence>
<dbReference type="Proteomes" id="UP000664859">
    <property type="component" value="Unassembled WGS sequence"/>
</dbReference>
<dbReference type="AlphaFoldDB" id="A0A835YPM1"/>
<accession>A0A835YPM1</accession>
<comment type="caution">
    <text evidence="1">The sequence shown here is derived from an EMBL/GenBank/DDBJ whole genome shotgun (WGS) entry which is preliminary data.</text>
</comment>
<organism evidence="1 2">
    <name type="scientific">Tribonema minus</name>
    <dbReference type="NCBI Taxonomy" id="303371"/>
    <lineage>
        <taxon>Eukaryota</taxon>
        <taxon>Sar</taxon>
        <taxon>Stramenopiles</taxon>
        <taxon>Ochrophyta</taxon>
        <taxon>PX clade</taxon>
        <taxon>Xanthophyceae</taxon>
        <taxon>Tribonematales</taxon>
        <taxon>Tribonemataceae</taxon>
        <taxon>Tribonema</taxon>
    </lineage>
</organism>